<reference evidence="1" key="1">
    <citation type="submission" date="2021-01" db="EMBL/GenBank/DDBJ databases">
        <title>Phytophthora aleatoria, a newly-described species from Pinus radiata is distinct from Phytophthora cactorum isolates based on comparative genomics.</title>
        <authorList>
            <person name="Mcdougal R."/>
            <person name="Panda P."/>
            <person name="Williams N."/>
            <person name="Studholme D.J."/>
        </authorList>
    </citation>
    <scope>NUCLEOTIDE SEQUENCE</scope>
    <source>
        <strain evidence="1">NZFS 3830</strain>
    </source>
</reference>
<dbReference type="OrthoDB" id="124933at2759"/>
<name>A0A8T1TKG5_9STRA</name>
<dbReference type="AlphaFoldDB" id="A0A8T1TKG5"/>
<organism evidence="1 2">
    <name type="scientific">Phytophthora cactorum</name>
    <dbReference type="NCBI Taxonomy" id="29920"/>
    <lineage>
        <taxon>Eukaryota</taxon>
        <taxon>Sar</taxon>
        <taxon>Stramenopiles</taxon>
        <taxon>Oomycota</taxon>
        <taxon>Peronosporomycetes</taxon>
        <taxon>Peronosporales</taxon>
        <taxon>Peronosporaceae</taxon>
        <taxon>Phytophthora</taxon>
    </lineage>
</organism>
<evidence type="ECO:0008006" key="3">
    <source>
        <dbReference type="Google" id="ProtNLM"/>
    </source>
</evidence>
<proteinExistence type="predicted"/>
<dbReference type="EMBL" id="JAENGZ010002935">
    <property type="protein sequence ID" value="KAG6942537.1"/>
    <property type="molecule type" value="Genomic_DNA"/>
</dbReference>
<dbReference type="VEuPathDB" id="FungiDB:PC110_g23114"/>
<accession>A0A8T1TKG5</accession>
<protein>
    <recommendedName>
        <fullName evidence="3">DDE-1 domain-containing protein</fullName>
    </recommendedName>
</protein>
<gene>
    <name evidence="1" type="ORF">JG687_00019001</name>
</gene>
<comment type="caution">
    <text evidence="1">The sequence shown here is derived from an EMBL/GenBank/DDBJ whole genome shotgun (WGS) entry which is preliminary data.</text>
</comment>
<evidence type="ECO:0000313" key="1">
    <source>
        <dbReference type="EMBL" id="KAG6942537.1"/>
    </source>
</evidence>
<feature type="non-terminal residue" evidence="1">
    <location>
        <position position="1"/>
    </location>
</feature>
<dbReference type="Proteomes" id="UP000688947">
    <property type="component" value="Unassembled WGS sequence"/>
</dbReference>
<sequence length="186" mass="21361">NGGDQVFNADQTAINYEYLPTQTIASTGEKTVWMKSSGKDKERVTLMLLGDSSGQKYDPFMVFKTKQSKIPERALENTAFQHGFSAQLWRELRGEQTGVQVYGNDAGWWNGEMTIQFLIYHFLHRRDMHVPVALLLDDFSGHWRKDVQIFARLLNVEYTSRVYICLSAGRYLVEQATKGHDAREFG</sequence>
<evidence type="ECO:0000313" key="2">
    <source>
        <dbReference type="Proteomes" id="UP000688947"/>
    </source>
</evidence>